<organism evidence="1 2">
    <name type="scientific">Shewanella mangrovi</name>
    <dbReference type="NCBI Taxonomy" id="1515746"/>
    <lineage>
        <taxon>Bacteria</taxon>
        <taxon>Pseudomonadati</taxon>
        <taxon>Pseudomonadota</taxon>
        <taxon>Gammaproteobacteria</taxon>
        <taxon>Alteromonadales</taxon>
        <taxon>Shewanellaceae</taxon>
        <taxon>Shewanella</taxon>
    </lineage>
</organism>
<accession>A0A094JEK1</accession>
<gene>
    <name evidence="1" type="ORF">HR45_15895</name>
</gene>
<dbReference type="EMBL" id="JPEO01000017">
    <property type="protein sequence ID" value="KFZ36464.1"/>
    <property type="molecule type" value="Genomic_DNA"/>
</dbReference>
<protein>
    <submittedName>
        <fullName evidence="1">Uncharacterized protein</fullName>
    </submittedName>
</protein>
<dbReference type="AlphaFoldDB" id="A0A094JEK1"/>
<dbReference type="Proteomes" id="UP000029264">
    <property type="component" value="Unassembled WGS sequence"/>
</dbReference>
<evidence type="ECO:0000313" key="2">
    <source>
        <dbReference type="Proteomes" id="UP000029264"/>
    </source>
</evidence>
<proteinExistence type="predicted"/>
<keyword evidence="2" id="KW-1185">Reference proteome</keyword>
<dbReference type="RefSeq" id="WP_037444758.1">
    <property type="nucleotide sequence ID" value="NZ_JPEO01000017.1"/>
</dbReference>
<dbReference type="OrthoDB" id="9860486at2"/>
<comment type="caution">
    <text evidence="1">The sequence shown here is derived from an EMBL/GenBank/DDBJ whole genome shotgun (WGS) entry which is preliminary data.</text>
</comment>
<name>A0A094JEK1_9GAMM</name>
<sequence>MEKNIRYGLIAKGQQHPLGFFFNGFFYDQAKSSSRAEGYVDESGFFYPSVNKADPRSKIPTAKIDGLTFIRLRDIAEFQLVRFDA</sequence>
<reference evidence="1 2" key="1">
    <citation type="submission" date="2014-06" db="EMBL/GenBank/DDBJ databases">
        <title>Shewanella sp. YQH10.</title>
        <authorList>
            <person name="Liu Y."/>
            <person name="Zeng R."/>
        </authorList>
    </citation>
    <scope>NUCLEOTIDE SEQUENCE [LARGE SCALE GENOMIC DNA]</scope>
    <source>
        <strain evidence="1 2">YQH10</strain>
    </source>
</reference>
<evidence type="ECO:0000313" key="1">
    <source>
        <dbReference type="EMBL" id="KFZ36464.1"/>
    </source>
</evidence>